<dbReference type="SUPFAM" id="SSF54862">
    <property type="entry name" value="4Fe-4S ferredoxins"/>
    <property type="match status" value="1"/>
</dbReference>
<comment type="function">
    <text evidence="8">Ferredoxins are iron-sulfur proteins that transfer electrons in a wide variety of metabolic reactions.</text>
</comment>
<evidence type="ECO:0000256" key="6">
    <source>
        <dbReference type="ARBA" id="ARBA00023004"/>
    </source>
</evidence>
<evidence type="ECO:0000256" key="3">
    <source>
        <dbReference type="ARBA" id="ARBA00022485"/>
    </source>
</evidence>
<evidence type="ECO:0000256" key="2">
    <source>
        <dbReference type="ARBA" id="ARBA00022448"/>
    </source>
</evidence>
<dbReference type="EMBL" id="JBHSTI010000003">
    <property type="protein sequence ID" value="MFC6236943.1"/>
    <property type="molecule type" value="Genomic_DNA"/>
</dbReference>
<evidence type="ECO:0000256" key="4">
    <source>
        <dbReference type="ARBA" id="ARBA00022723"/>
    </source>
</evidence>
<dbReference type="PROSITE" id="PS00198">
    <property type="entry name" value="4FE4S_FER_1"/>
    <property type="match status" value="1"/>
</dbReference>
<keyword evidence="2 8" id="KW-0813">Transport</keyword>
<keyword evidence="11" id="KW-1185">Reference proteome</keyword>
<gene>
    <name evidence="10" type="ORF">ACFQGU_03580</name>
</gene>
<dbReference type="RefSeq" id="WP_386763990.1">
    <property type="nucleotide sequence ID" value="NZ_JBHSTI010000003.1"/>
</dbReference>
<dbReference type="Pfam" id="PF00037">
    <property type="entry name" value="Fer4"/>
    <property type="match status" value="1"/>
</dbReference>
<evidence type="ECO:0000313" key="11">
    <source>
        <dbReference type="Proteomes" id="UP001596138"/>
    </source>
</evidence>
<dbReference type="PANTHER" id="PTHR42859:SF2">
    <property type="entry name" value="FERREDOXIN"/>
    <property type="match status" value="1"/>
</dbReference>
<dbReference type="Gene3D" id="3.30.70.20">
    <property type="match status" value="1"/>
</dbReference>
<evidence type="ECO:0000313" key="10">
    <source>
        <dbReference type="EMBL" id="MFC6236943.1"/>
    </source>
</evidence>
<name>A0ABW1SX19_9ACTN</name>
<keyword evidence="7 8" id="KW-0411">Iron-sulfur</keyword>
<evidence type="ECO:0000256" key="1">
    <source>
        <dbReference type="ARBA" id="ARBA00001966"/>
    </source>
</evidence>
<dbReference type="PRINTS" id="PR00354">
    <property type="entry name" value="7FE8SFRDOXIN"/>
</dbReference>
<accession>A0ABW1SX19</accession>
<evidence type="ECO:0000259" key="9">
    <source>
        <dbReference type="PROSITE" id="PS51379"/>
    </source>
</evidence>
<protein>
    <recommendedName>
        <fullName evidence="8">Ferredoxin</fullName>
    </recommendedName>
</protein>
<keyword evidence="5 8" id="KW-0249">Electron transport</keyword>
<evidence type="ECO:0000256" key="5">
    <source>
        <dbReference type="ARBA" id="ARBA00022982"/>
    </source>
</evidence>
<evidence type="ECO:0000256" key="8">
    <source>
        <dbReference type="RuleBase" id="RU365098"/>
    </source>
</evidence>
<proteinExistence type="predicted"/>
<dbReference type="InterPro" id="IPR017896">
    <property type="entry name" value="4Fe4S_Fe-S-bd"/>
</dbReference>
<keyword evidence="4 8" id="KW-0479">Metal-binding</keyword>
<dbReference type="PANTHER" id="PTHR42859">
    <property type="entry name" value="OXIDOREDUCTASE"/>
    <property type="match status" value="1"/>
</dbReference>
<keyword evidence="3 8" id="KW-0004">4Fe-4S</keyword>
<dbReference type="InterPro" id="IPR000813">
    <property type="entry name" value="7Fe_ferredoxin"/>
</dbReference>
<dbReference type="Proteomes" id="UP001596138">
    <property type="component" value="Unassembled WGS sequence"/>
</dbReference>
<comment type="cofactor">
    <cofactor evidence="1 8">
        <name>[4Fe-4S] cluster</name>
        <dbReference type="ChEBI" id="CHEBI:49883"/>
    </cofactor>
</comment>
<feature type="domain" description="4Fe-4S ferredoxin-type" evidence="9">
    <location>
        <begin position="31"/>
        <end position="60"/>
    </location>
</feature>
<evidence type="ECO:0000256" key="7">
    <source>
        <dbReference type="ARBA" id="ARBA00023014"/>
    </source>
</evidence>
<reference evidence="11" key="1">
    <citation type="journal article" date="2019" name="Int. J. Syst. Evol. Microbiol.">
        <title>The Global Catalogue of Microorganisms (GCM) 10K type strain sequencing project: providing services to taxonomists for standard genome sequencing and annotation.</title>
        <authorList>
            <consortium name="The Broad Institute Genomics Platform"/>
            <consortium name="The Broad Institute Genome Sequencing Center for Infectious Disease"/>
            <person name="Wu L."/>
            <person name="Ma J."/>
        </authorList>
    </citation>
    <scope>NUCLEOTIDE SEQUENCE [LARGE SCALE GENOMIC DNA]</scope>
    <source>
        <strain evidence="11">CGMCC 4.7317</strain>
    </source>
</reference>
<keyword evidence="6 8" id="KW-0408">Iron</keyword>
<dbReference type="InterPro" id="IPR017900">
    <property type="entry name" value="4Fe4S_Fe_S_CS"/>
</dbReference>
<comment type="caution">
    <text evidence="10">The sequence shown here is derived from an EMBL/GenBank/DDBJ whole genome shotgun (WGS) entry which is preliminary data.</text>
</comment>
<dbReference type="PROSITE" id="PS51379">
    <property type="entry name" value="4FE4S_FER_2"/>
    <property type="match status" value="1"/>
</dbReference>
<keyword evidence="8" id="KW-0003">3Fe-4S</keyword>
<organism evidence="10 11">
    <name type="scientific">Longivirga aurantiaca</name>
    <dbReference type="NCBI Taxonomy" id="1837743"/>
    <lineage>
        <taxon>Bacteria</taxon>
        <taxon>Bacillati</taxon>
        <taxon>Actinomycetota</taxon>
        <taxon>Actinomycetes</taxon>
        <taxon>Sporichthyales</taxon>
        <taxon>Sporichthyaceae</taxon>
        <taxon>Longivirga</taxon>
    </lineage>
</organism>
<dbReference type="InterPro" id="IPR050294">
    <property type="entry name" value="RnfB_subfamily"/>
</dbReference>
<comment type="cofactor">
    <cofactor evidence="8">
        <name>[3Fe-4S] cluster</name>
        <dbReference type="ChEBI" id="CHEBI:21137"/>
    </cofactor>
    <text evidence="8">Binds 1 [3Fe-4S] cluster.</text>
</comment>
<sequence>MPYVISEVCATSMDRSCVDVCPVDCIYEAGDQLYIHPTECIECGACEPECPVEAITFADGGADLDRARRLFFEVLPGHDSPLGSPGGAAELGAITAIP</sequence>